<dbReference type="Proteomes" id="UP000215185">
    <property type="component" value="Chromosome 1"/>
</dbReference>
<accession>A0A239SPJ0</accession>
<sequence>MVEFSKEMTPAEFKEQYWYKADLEAICRQQQLPTYGTKAELTAYILDYLSGKAASDIVPVRKNHRLKKSLTADEITLDTKLLDSGFSLNNEARVFFQSYLGLDKFSFKKAMAIKLREVEVGQDHSATVADLVAILENPQLSPIANKEEKTYQWNQFVKEFNQDPLSKQYHSPIKVASILWQHVRQSRREKIYHSDLLEEYAEKITPFLKSSVAGKRN</sequence>
<dbReference type="RefSeq" id="WP_018373179.1">
    <property type="nucleotide sequence ID" value="NZ_LT906439.1"/>
</dbReference>
<dbReference type="OrthoDB" id="9778090at2"/>
<name>A0A239SPJ0_9STRE</name>
<protein>
    <submittedName>
        <fullName evidence="1">Cytoplasmic protein</fullName>
    </submittedName>
</protein>
<dbReference type="STRING" id="1123308.GCA_000380085_00610"/>
<dbReference type="AlphaFoldDB" id="A0A239SPJ0"/>
<dbReference type="KEGG" id="smen:SAMEA4412692_0281"/>
<proteinExistence type="predicted"/>
<evidence type="ECO:0000313" key="2">
    <source>
        <dbReference type="Proteomes" id="UP000215185"/>
    </source>
</evidence>
<gene>
    <name evidence="1" type="ORF">SAMEA4412692_00281</name>
</gene>
<organism evidence="1 2">
    <name type="scientific">Streptococcus merionis</name>
    <dbReference type="NCBI Taxonomy" id="400065"/>
    <lineage>
        <taxon>Bacteria</taxon>
        <taxon>Bacillati</taxon>
        <taxon>Bacillota</taxon>
        <taxon>Bacilli</taxon>
        <taxon>Lactobacillales</taxon>
        <taxon>Streptococcaceae</taxon>
        <taxon>Streptococcus</taxon>
    </lineage>
</organism>
<evidence type="ECO:0000313" key="1">
    <source>
        <dbReference type="EMBL" id="SNU86563.1"/>
    </source>
</evidence>
<reference evidence="1 2" key="1">
    <citation type="submission" date="2017-06" db="EMBL/GenBank/DDBJ databases">
        <authorList>
            <consortium name="Pathogen Informatics"/>
        </authorList>
    </citation>
    <scope>NUCLEOTIDE SEQUENCE [LARGE SCALE GENOMIC DNA]</scope>
    <source>
        <strain evidence="1 2">NCTC13788</strain>
    </source>
</reference>
<dbReference type="eggNOG" id="COG2207">
    <property type="taxonomic scope" value="Bacteria"/>
</dbReference>
<dbReference type="Pfam" id="PF18953">
    <property type="entry name" value="SAP_new25"/>
    <property type="match status" value="1"/>
</dbReference>
<keyword evidence="2" id="KW-1185">Reference proteome</keyword>
<dbReference type="EMBL" id="LT906439">
    <property type="protein sequence ID" value="SNU86563.1"/>
    <property type="molecule type" value="Genomic_DNA"/>
</dbReference>